<protein>
    <submittedName>
        <fullName evidence="2">Uncharacterized protein</fullName>
    </submittedName>
</protein>
<evidence type="ECO:0000313" key="2">
    <source>
        <dbReference type="EMBL" id="CAC5366540.1"/>
    </source>
</evidence>
<organism evidence="2 3">
    <name type="scientific">Mytilus coruscus</name>
    <name type="common">Sea mussel</name>
    <dbReference type="NCBI Taxonomy" id="42192"/>
    <lineage>
        <taxon>Eukaryota</taxon>
        <taxon>Metazoa</taxon>
        <taxon>Spiralia</taxon>
        <taxon>Lophotrochozoa</taxon>
        <taxon>Mollusca</taxon>
        <taxon>Bivalvia</taxon>
        <taxon>Autobranchia</taxon>
        <taxon>Pteriomorphia</taxon>
        <taxon>Mytilida</taxon>
        <taxon>Mytiloidea</taxon>
        <taxon>Mytilidae</taxon>
        <taxon>Mytilinae</taxon>
        <taxon>Mytilus</taxon>
    </lineage>
</organism>
<gene>
    <name evidence="2" type="ORF">MCOR_6794</name>
</gene>
<proteinExistence type="predicted"/>
<feature type="compositionally biased region" description="Basic residues" evidence="1">
    <location>
        <begin position="47"/>
        <end position="60"/>
    </location>
</feature>
<dbReference type="AlphaFoldDB" id="A0A6J8AG10"/>
<dbReference type="OrthoDB" id="10486746at2759"/>
<evidence type="ECO:0000313" key="3">
    <source>
        <dbReference type="Proteomes" id="UP000507470"/>
    </source>
</evidence>
<keyword evidence="3" id="KW-1185">Reference proteome</keyword>
<sequence length="212" mass="23559">MKKKRRYTPHTGNLGGKFLKNLFDLANDLEKEGSQKEASVKEGQGRKGSRGSGKRSKKALKAIELLEHSKENKENDKRSSWFQSIGKKKKERTNSDFSLPDLGSWSNRKSYAEPILNIISDELEPDDMEIGATSKNIPASKSAGTSKNETRAITECITEQKNENIYDTADFIPSEVNIDIESDSDISVMKSDSTSKSDSIPPKKSIQGDTQL</sequence>
<feature type="compositionally biased region" description="Basic and acidic residues" evidence="1">
    <location>
        <begin position="64"/>
        <end position="79"/>
    </location>
</feature>
<feature type="region of interest" description="Disordered" evidence="1">
    <location>
        <begin position="30"/>
        <end position="103"/>
    </location>
</feature>
<dbReference type="Proteomes" id="UP000507470">
    <property type="component" value="Unassembled WGS sequence"/>
</dbReference>
<name>A0A6J8AG10_MYTCO</name>
<evidence type="ECO:0000256" key="1">
    <source>
        <dbReference type="SAM" id="MobiDB-lite"/>
    </source>
</evidence>
<dbReference type="EMBL" id="CACVKT020001289">
    <property type="protein sequence ID" value="CAC5366540.1"/>
    <property type="molecule type" value="Genomic_DNA"/>
</dbReference>
<reference evidence="2 3" key="1">
    <citation type="submission" date="2020-06" db="EMBL/GenBank/DDBJ databases">
        <authorList>
            <person name="Li R."/>
            <person name="Bekaert M."/>
        </authorList>
    </citation>
    <scope>NUCLEOTIDE SEQUENCE [LARGE SCALE GENOMIC DNA]</scope>
    <source>
        <strain evidence="3">wild</strain>
    </source>
</reference>
<accession>A0A6J8AG10</accession>
<feature type="region of interest" description="Disordered" evidence="1">
    <location>
        <begin position="182"/>
        <end position="212"/>
    </location>
</feature>
<feature type="compositionally biased region" description="Low complexity" evidence="1">
    <location>
        <begin position="190"/>
        <end position="205"/>
    </location>
</feature>
<feature type="compositionally biased region" description="Basic and acidic residues" evidence="1">
    <location>
        <begin position="30"/>
        <end position="45"/>
    </location>
</feature>